<dbReference type="EMBL" id="GECL01003238">
    <property type="protein sequence ID" value="JAP02886.1"/>
    <property type="molecule type" value="Transcribed_RNA"/>
</dbReference>
<keyword evidence="2" id="KW-0418">Kinase</keyword>
<evidence type="ECO:0000259" key="1">
    <source>
        <dbReference type="SMART" id="SM00587"/>
    </source>
</evidence>
<protein>
    <submittedName>
        <fullName evidence="2">Putative ecdysteroid kinase</fullName>
    </submittedName>
</protein>
<sequence length="402" mass="46890">MEPKVLEAHIKKKSSENHISSIISIDGKPAMERGENYASLILRYRLEIVLCSGEKTVKYLIVKRLPPSEAHIKFLQELSVFKTEIQIYSKVLKSMKTLMEEFEDRRETLWCEMLAHSPYDMIVLDDLKDQNFVMMNRRENLDFDHSILVMRTLGRYHAMSKILLKRLLIYPSDFPSYLFTQPLLVNICFISSLTVLEEAVKRSWGAKWSHLPEILRKVKSQTNEKIAKLVPVDESRFNVLNHGDCWTNNMMFKHIEGTKTPCAVKYIDFQLSHYNSFAWDLTYFLYNSTRPAIRRAKFKELLTAYHQSLVYNLKYFNYTDNDVPTFGQIMEEMDRLEIFGFLLLTSVHVMTSADTGDALDLEKICKNLDNPCAGINIDIFSTPKYRDSIEDDIQNFIKNGII</sequence>
<reference evidence="2" key="1">
    <citation type="journal article" date="2018" name="J. Proteomics">
        <title>Exploring the molecular complexity of Triatoma dimidiata sialome.</title>
        <authorList>
            <person name="Santiago P.B."/>
            <person name="de Araujo C.N."/>
            <person name="Charneau S."/>
            <person name="Bastos I.M.D."/>
            <person name="Assumpcao T.C.F."/>
            <person name="Queiroz R.M.L."/>
            <person name="Praca Y.R."/>
            <person name="Cordeiro T.M."/>
            <person name="Garcia C.H.S."/>
            <person name="da Silva I.G."/>
            <person name="Raiol T."/>
            <person name="Motta F.N."/>
            <person name="de Araujo Oliveira J.V."/>
            <person name="de Sousa M.V."/>
            <person name="Ribeiro J.M.C."/>
            <person name="de Santana J.M."/>
        </authorList>
    </citation>
    <scope>NUCLEOTIDE SEQUENCE</scope>
    <source>
        <strain evidence="2">Santander</strain>
        <tissue evidence="2">Salivary glands</tissue>
    </source>
</reference>
<dbReference type="InterPro" id="IPR011009">
    <property type="entry name" value="Kinase-like_dom_sf"/>
</dbReference>
<proteinExistence type="predicted"/>
<dbReference type="PANTHER" id="PTHR11012:SF47">
    <property type="entry name" value="GH22833P"/>
    <property type="match status" value="1"/>
</dbReference>
<dbReference type="InterPro" id="IPR004119">
    <property type="entry name" value="EcKL"/>
</dbReference>
<dbReference type="SMART" id="SM00587">
    <property type="entry name" value="CHK"/>
    <property type="match status" value="1"/>
</dbReference>
<dbReference type="PANTHER" id="PTHR11012">
    <property type="entry name" value="PROTEIN KINASE-LIKE DOMAIN-CONTAINING"/>
    <property type="match status" value="1"/>
</dbReference>
<keyword evidence="2" id="KW-0808">Transferase</keyword>
<dbReference type="AlphaFoldDB" id="A0A0V0G4F0"/>
<dbReference type="SUPFAM" id="SSF56112">
    <property type="entry name" value="Protein kinase-like (PK-like)"/>
    <property type="match status" value="1"/>
</dbReference>
<feature type="domain" description="CHK kinase-like" evidence="1">
    <location>
        <begin position="122"/>
        <end position="315"/>
    </location>
</feature>
<dbReference type="GO" id="GO:0016301">
    <property type="term" value="F:kinase activity"/>
    <property type="evidence" value="ECO:0007669"/>
    <property type="project" value="UniProtKB-KW"/>
</dbReference>
<accession>A0A0V0G4F0</accession>
<organism evidence="2">
    <name type="scientific">Triatoma dimidiata</name>
    <name type="common">Kissing bug</name>
    <name type="synonym">Meccus dimidiatus</name>
    <dbReference type="NCBI Taxonomy" id="72491"/>
    <lineage>
        <taxon>Eukaryota</taxon>
        <taxon>Metazoa</taxon>
        <taxon>Ecdysozoa</taxon>
        <taxon>Arthropoda</taxon>
        <taxon>Hexapoda</taxon>
        <taxon>Insecta</taxon>
        <taxon>Pterygota</taxon>
        <taxon>Neoptera</taxon>
        <taxon>Paraneoptera</taxon>
        <taxon>Hemiptera</taxon>
        <taxon>Heteroptera</taxon>
        <taxon>Panheteroptera</taxon>
        <taxon>Cimicomorpha</taxon>
        <taxon>Reduviidae</taxon>
        <taxon>Triatominae</taxon>
        <taxon>Triatoma</taxon>
    </lineage>
</organism>
<evidence type="ECO:0000313" key="2">
    <source>
        <dbReference type="EMBL" id="JAP02886.1"/>
    </source>
</evidence>
<dbReference type="Gene3D" id="3.90.1200.10">
    <property type="match status" value="1"/>
</dbReference>
<dbReference type="InterPro" id="IPR015897">
    <property type="entry name" value="CHK_kinase-like"/>
</dbReference>
<dbReference type="Pfam" id="PF02958">
    <property type="entry name" value="EcKL"/>
    <property type="match status" value="1"/>
</dbReference>
<name>A0A0V0G4F0_TRIDM</name>